<feature type="transmembrane region" description="Helical" evidence="2">
    <location>
        <begin position="379"/>
        <end position="400"/>
    </location>
</feature>
<protein>
    <submittedName>
        <fullName evidence="3">DUF4389 domain-containing protein</fullName>
    </submittedName>
</protein>
<feature type="compositionally biased region" description="Low complexity" evidence="1">
    <location>
        <begin position="474"/>
        <end position="484"/>
    </location>
</feature>
<sequence length="497" mass="52585">MKPGSVILLIFGTILSLLGFSLALAGATTAVVNAQGDDGYLTSPARSFSVQSYALTSPRMGPIEIQDVPANIGSLRLRAASTSAQDVFIGVAPQADVDRYLAGVNHTELRSLRVSPFRAVYRDIPGSGAPAAPGDQDFWASAAEGPGTQQIDWDLTSGNWAIVVMNADASPGVSVALQAGVRFGFLGPLAVGLLLLGLFILLIGLVLTVLGAIGLGRGTSPAARPGPAPGVSVGAAIPAGPAVGGPPGVAAAPAYPGDRTFPARLTGTLDEGLSRWLWLVKWILIFPHVVVLLFLWFGFFVSTIVAGFAILFTGRYPRSLFHYNVGVLRWSWRVSFYAYSALGTDRYPPFSLASSDAYPADLQVDYPERLSNGLVLVKWWLLAIPHLLIVAAFTGSATTWRYAEGAWVSNSVPSLIGVLVLIAAVILLFTGRYRRSLFDLILGIDRWIFRVAVYTSLFRDEYPPFRLDQGGGDAHAPAAVTPAAPAEPPAVAPASTS</sequence>
<organism evidence="3 4">
    <name type="scientific">Cryobacterium cheniae</name>
    <dbReference type="NCBI Taxonomy" id="1259262"/>
    <lineage>
        <taxon>Bacteria</taxon>
        <taxon>Bacillati</taxon>
        <taxon>Actinomycetota</taxon>
        <taxon>Actinomycetes</taxon>
        <taxon>Micrococcales</taxon>
        <taxon>Microbacteriaceae</taxon>
        <taxon>Cryobacterium</taxon>
    </lineage>
</organism>
<feature type="transmembrane region" description="Helical" evidence="2">
    <location>
        <begin position="282"/>
        <end position="312"/>
    </location>
</feature>
<keyword evidence="2" id="KW-1133">Transmembrane helix</keyword>
<dbReference type="Pfam" id="PF14333">
    <property type="entry name" value="DUF4389"/>
    <property type="match status" value="2"/>
</dbReference>
<feature type="transmembrane region" description="Helical" evidence="2">
    <location>
        <begin position="193"/>
        <end position="215"/>
    </location>
</feature>
<feature type="transmembrane region" description="Helical" evidence="2">
    <location>
        <begin position="412"/>
        <end position="430"/>
    </location>
</feature>
<evidence type="ECO:0000256" key="1">
    <source>
        <dbReference type="SAM" id="MobiDB-lite"/>
    </source>
</evidence>
<dbReference type="RefSeq" id="WP_134370050.1">
    <property type="nucleotide sequence ID" value="NZ_SOGN01000041.1"/>
</dbReference>
<feature type="region of interest" description="Disordered" evidence="1">
    <location>
        <begin position="472"/>
        <end position="497"/>
    </location>
</feature>
<dbReference type="Proteomes" id="UP000298433">
    <property type="component" value="Unassembled WGS sequence"/>
</dbReference>
<comment type="caution">
    <text evidence="3">The sequence shown here is derived from an EMBL/GenBank/DDBJ whole genome shotgun (WGS) entry which is preliminary data.</text>
</comment>
<name>A0A4R8XSV4_9MICO</name>
<proteinExistence type="predicted"/>
<keyword evidence="2" id="KW-0472">Membrane</keyword>
<dbReference type="EMBL" id="SOGN01000041">
    <property type="protein sequence ID" value="TFC80420.1"/>
    <property type="molecule type" value="Genomic_DNA"/>
</dbReference>
<dbReference type="AlphaFoldDB" id="A0A4R8XSV4"/>
<accession>A0A4R8XSV4</accession>
<dbReference type="InterPro" id="IPR025498">
    <property type="entry name" value="DUF4389"/>
</dbReference>
<gene>
    <name evidence="3" type="ORF">E3T23_09050</name>
</gene>
<keyword evidence="4" id="KW-1185">Reference proteome</keyword>
<evidence type="ECO:0000313" key="3">
    <source>
        <dbReference type="EMBL" id="TFC80420.1"/>
    </source>
</evidence>
<evidence type="ECO:0000256" key="2">
    <source>
        <dbReference type="SAM" id="Phobius"/>
    </source>
</evidence>
<evidence type="ECO:0000313" key="4">
    <source>
        <dbReference type="Proteomes" id="UP000298433"/>
    </source>
</evidence>
<dbReference type="OrthoDB" id="156718at2"/>
<keyword evidence="2" id="KW-0812">Transmembrane</keyword>
<reference evidence="3 4" key="1">
    <citation type="submission" date="2019-03" db="EMBL/GenBank/DDBJ databases">
        <title>Genomics of glacier-inhabiting Cryobacterium strains.</title>
        <authorList>
            <person name="Liu Q."/>
            <person name="Xin Y.-H."/>
        </authorList>
    </citation>
    <scope>NUCLEOTIDE SEQUENCE [LARGE SCALE GENOMIC DNA]</scope>
    <source>
        <strain evidence="3 4">TMT2-48-2</strain>
    </source>
</reference>